<dbReference type="Pfam" id="PF00535">
    <property type="entry name" value="Glycos_transf_2"/>
    <property type="match status" value="1"/>
</dbReference>
<dbReference type="RefSeq" id="WP_222987903.1">
    <property type="nucleotide sequence ID" value="NZ_JAINVV010000001.1"/>
</dbReference>
<comment type="caution">
    <text evidence="2">The sequence shown here is derived from an EMBL/GenBank/DDBJ whole genome shotgun (WGS) entry which is preliminary data.</text>
</comment>
<evidence type="ECO:0000313" key="2">
    <source>
        <dbReference type="EMBL" id="MBY8820793.1"/>
    </source>
</evidence>
<evidence type="ECO:0000313" key="3">
    <source>
        <dbReference type="Proteomes" id="UP000706039"/>
    </source>
</evidence>
<dbReference type="InterPro" id="IPR050834">
    <property type="entry name" value="Glycosyltransf_2"/>
</dbReference>
<dbReference type="SUPFAM" id="SSF53448">
    <property type="entry name" value="Nucleotide-diphospho-sugar transferases"/>
    <property type="match status" value="1"/>
</dbReference>
<protein>
    <submittedName>
        <fullName evidence="2">Glycosyltransferase</fullName>
    </submittedName>
</protein>
<dbReference type="PANTHER" id="PTHR43685:SF2">
    <property type="entry name" value="GLYCOSYLTRANSFERASE 2-LIKE DOMAIN-CONTAINING PROTEIN"/>
    <property type="match status" value="1"/>
</dbReference>
<dbReference type="EMBL" id="JAINVV010000001">
    <property type="protein sequence ID" value="MBY8820793.1"/>
    <property type="molecule type" value="Genomic_DNA"/>
</dbReference>
<reference evidence="2 3" key="1">
    <citation type="submission" date="2021-08" db="EMBL/GenBank/DDBJ databases">
        <authorList>
            <person name="Tuo L."/>
        </authorList>
    </citation>
    <scope>NUCLEOTIDE SEQUENCE [LARGE SCALE GENOMIC DNA]</scope>
    <source>
        <strain evidence="2 3">JCM 31229</strain>
    </source>
</reference>
<keyword evidence="3" id="KW-1185">Reference proteome</keyword>
<organism evidence="2 3">
    <name type="scientific">Sphingomonas colocasiae</name>
    <dbReference type="NCBI Taxonomy" id="1848973"/>
    <lineage>
        <taxon>Bacteria</taxon>
        <taxon>Pseudomonadati</taxon>
        <taxon>Pseudomonadota</taxon>
        <taxon>Alphaproteobacteria</taxon>
        <taxon>Sphingomonadales</taxon>
        <taxon>Sphingomonadaceae</taxon>
        <taxon>Sphingomonas</taxon>
    </lineage>
</organism>
<dbReference type="PANTHER" id="PTHR43685">
    <property type="entry name" value="GLYCOSYLTRANSFERASE"/>
    <property type="match status" value="1"/>
</dbReference>
<feature type="domain" description="Glycosyltransferase 2-like" evidence="1">
    <location>
        <begin position="7"/>
        <end position="128"/>
    </location>
</feature>
<dbReference type="InterPro" id="IPR029044">
    <property type="entry name" value="Nucleotide-diphossugar_trans"/>
</dbReference>
<proteinExistence type="predicted"/>
<accession>A0ABS7PHM6</accession>
<dbReference type="Proteomes" id="UP000706039">
    <property type="component" value="Unassembled WGS sequence"/>
</dbReference>
<name>A0ABS7PHM6_9SPHN</name>
<dbReference type="Gene3D" id="3.90.550.10">
    <property type="entry name" value="Spore Coat Polysaccharide Biosynthesis Protein SpsA, Chain A"/>
    <property type="match status" value="1"/>
</dbReference>
<dbReference type="CDD" id="cd06433">
    <property type="entry name" value="GT_2_WfgS_like"/>
    <property type="match status" value="1"/>
</dbReference>
<sequence>MLAMKFSVITPCYNAGATIARTLQSVAAQTHDDVEHIVMDGGSTDETAAIVEARIRVGGRFVSGPDQGMYDAMNKGLALASGEIVGILNADDHFADPDALAWVAEAFATHGTDAVLCDVGFFSTRRPDRLFRRYRSVTFRPGRLAWGWMPAHPGMYMTREAYLRVGTYRTDFRIAADYEFVVRAFVKHRLSFVHLPRVLVRMQAGGVSNRDLAAKSVINREVLRACRENGVYSNAWMIASKYPLKLLEYFR</sequence>
<gene>
    <name evidence="2" type="ORF">K7G82_00725</name>
</gene>
<dbReference type="InterPro" id="IPR001173">
    <property type="entry name" value="Glyco_trans_2-like"/>
</dbReference>
<evidence type="ECO:0000259" key="1">
    <source>
        <dbReference type="Pfam" id="PF00535"/>
    </source>
</evidence>